<dbReference type="SUPFAM" id="SSF57716">
    <property type="entry name" value="Glucocorticoid receptor-like (DNA-binding domain)"/>
    <property type="match status" value="1"/>
</dbReference>
<name>A0A6A4SUU3_SCOMX</name>
<dbReference type="SMART" id="SM00980">
    <property type="entry name" value="THAP"/>
    <property type="match status" value="1"/>
</dbReference>
<proteinExistence type="predicted"/>
<dbReference type="Proteomes" id="UP000438429">
    <property type="component" value="Unassembled WGS sequence"/>
</dbReference>
<evidence type="ECO:0000256" key="8">
    <source>
        <dbReference type="PROSITE-ProRule" id="PRU00042"/>
    </source>
</evidence>
<dbReference type="SUPFAM" id="SSF57667">
    <property type="entry name" value="beta-beta-alpha zinc fingers"/>
    <property type="match status" value="1"/>
</dbReference>
<comment type="caution">
    <text evidence="13">The sequence shown here is derived from an EMBL/GenBank/DDBJ whole genome shotgun (WGS) entry which is preliminary data.</text>
</comment>
<protein>
    <submittedName>
        <fullName evidence="13">Uncharacterized protein</fullName>
    </submittedName>
</protein>
<dbReference type="InterPro" id="IPR036236">
    <property type="entry name" value="Znf_C2H2_sf"/>
</dbReference>
<evidence type="ECO:0000256" key="4">
    <source>
        <dbReference type="ARBA" id="ARBA00022771"/>
    </source>
</evidence>
<feature type="region of interest" description="Disordered" evidence="10">
    <location>
        <begin position="312"/>
        <end position="401"/>
    </location>
</feature>
<keyword evidence="2" id="KW-0479">Metal-binding</keyword>
<keyword evidence="4 8" id="KW-0863">Zinc-finger</keyword>
<dbReference type="PROSITE" id="PS00028">
    <property type="entry name" value="ZINC_FINGER_C2H2_1"/>
    <property type="match status" value="1"/>
</dbReference>
<keyword evidence="6 9" id="KW-0238">DNA-binding</keyword>
<evidence type="ECO:0000256" key="10">
    <source>
        <dbReference type="SAM" id="MobiDB-lite"/>
    </source>
</evidence>
<dbReference type="PANTHER" id="PTHR24376">
    <property type="entry name" value="ZINC FINGER PROTEIN"/>
    <property type="match status" value="1"/>
</dbReference>
<evidence type="ECO:0000256" key="7">
    <source>
        <dbReference type="ARBA" id="ARBA00023242"/>
    </source>
</evidence>
<evidence type="ECO:0000259" key="12">
    <source>
        <dbReference type="PROSITE" id="PS50950"/>
    </source>
</evidence>
<dbReference type="GO" id="GO:0003677">
    <property type="term" value="F:DNA binding"/>
    <property type="evidence" value="ECO:0007669"/>
    <property type="project" value="UniProtKB-UniRule"/>
</dbReference>
<evidence type="ECO:0000313" key="13">
    <source>
        <dbReference type="EMBL" id="KAF0035670.1"/>
    </source>
</evidence>
<organism evidence="13 14">
    <name type="scientific">Scophthalmus maximus</name>
    <name type="common">Turbot</name>
    <name type="synonym">Psetta maxima</name>
    <dbReference type="NCBI Taxonomy" id="52904"/>
    <lineage>
        <taxon>Eukaryota</taxon>
        <taxon>Metazoa</taxon>
        <taxon>Chordata</taxon>
        <taxon>Craniata</taxon>
        <taxon>Vertebrata</taxon>
        <taxon>Euteleostomi</taxon>
        <taxon>Actinopterygii</taxon>
        <taxon>Neopterygii</taxon>
        <taxon>Teleostei</taxon>
        <taxon>Neoteleostei</taxon>
        <taxon>Acanthomorphata</taxon>
        <taxon>Carangaria</taxon>
        <taxon>Pleuronectiformes</taxon>
        <taxon>Pleuronectoidei</taxon>
        <taxon>Scophthalmidae</taxon>
        <taxon>Scophthalmus</taxon>
    </lineage>
</organism>
<evidence type="ECO:0000256" key="2">
    <source>
        <dbReference type="ARBA" id="ARBA00022723"/>
    </source>
</evidence>
<feature type="domain" description="THAP-type" evidence="12">
    <location>
        <begin position="1"/>
        <end position="81"/>
    </location>
</feature>
<dbReference type="AlphaFoldDB" id="A0A6A4SUU3"/>
<feature type="compositionally biased region" description="Basic and acidic residues" evidence="10">
    <location>
        <begin position="331"/>
        <end position="347"/>
    </location>
</feature>
<gene>
    <name evidence="13" type="ORF">F2P81_010982</name>
</gene>
<evidence type="ECO:0000259" key="11">
    <source>
        <dbReference type="PROSITE" id="PS50157"/>
    </source>
</evidence>
<dbReference type="PROSITE" id="PS50157">
    <property type="entry name" value="ZINC_FINGER_C2H2_2"/>
    <property type="match status" value="1"/>
</dbReference>
<dbReference type="GO" id="GO:0005634">
    <property type="term" value="C:nucleus"/>
    <property type="evidence" value="ECO:0007669"/>
    <property type="project" value="UniProtKB-SubCell"/>
</dbReference>
<dbReference type="Pfam" id="PF12874">
    <property type="entry name" value="zf-met"/>
    <property type="match status" value="1"/>
</dbReference>
<evidence type="ECO:0000256" key="6">
    <source>
        <dbReference type="ARBA" id="ARBA00023125"/>
    </source>
</evidence>
<dbReference type="PANTHER" id="PTHR24376:SF235">
    <property type="entry name" value="C2H2-TYPE DOMAIN-CONTAINING PROTEIN"/>
    <property type="match status" value="1"/>
</dbReference>
<evidence type="ECO:0000256" key="3">
    <source>
        <dbReference type="ARBA" id="ARBA00022737"/>
    </source>
</evidence>
<dbReference type="Gene3D" id="3.30.160.60">
    <property type="entry name" value="Classic Zinc Finger"/>
    <property type="match status" value="1"/>
</dbReference>
<reference evidence="13 14" key="1">
    <citation type="submission" date="2019-06" db="EMBL/GenBank/DDBJ databases">
        <title>Draft genomes of female and male turbot (Scophthalmus maximus).</title>
        <authorList>
            <person name="Xu H."/>
            <person name="Xu X.-W."/>
            <person name="Shao C."/>
            <person name="Chen S."/>
        </authorList>
    </citation>
    <scope>NUCLEOTIDE SEQUENCE [LARGE SCALE GENOMIC DNA]</scope>
    <source>
        <strain evidence="13">Ysfricsl-2016a</strain>
        <tissue evidence="13">Blood</tissue>
    </source>
</reference>
<keyword evidence="7" id="KW-0539">Nucleus</keyword>
<dbReference type="GO" id="GO:0008270">
    <property type="term" value="F:zinc ion binding"/>
    <property type="evidence" value="ECO:0007669"/>
    <property type="project" value="UniProtKB-KW"/>
</dbReference>
<accession>A0A6A4SUU3</accession>
<feature type="region of interest" description="Disordered" evidence="10">
    <location>
        <begin position="97"/>
        <end position="180"/>
    </location>
</feature>
<evidence type="ECO:0000256" key="9">
    <source>
        <dbReference type="PROSITE-ProRule" id="PRU00309"/>
    </source>
</evidence>
<keyword evidence="3" id="KW-0677">Repeat</keyword>
<comment type="subcellular location">
    <subcellularLocation>
        <location evidence="1">Nucleus</location>
    </subcellularLocation>
</comment>
<sequence length="495" mass="55916">MSACCVSACKNRLSPAGKLKFYRIPSGHRPVQANRRRLWLRALQQANGGEVRGNVRVCGAHFITGEASMDRDSPDFVPSIFTSRELSSQKKERKRSFIQRFYSRRRRRQHRRKVDVGKEETQSPTESDDQSPVVMETEREVPSSPSLPQGEDTLRKEAEAETQSTSNPNKTPRSAPVFSLRPDRMNPVVLLTPLVVSAGGYRCQMSSRTVTVSPQPVEHKLLHEEEEEEKTRSCDICEVQFPSAAGFSQHRCVNADEPAFSCNMCDRTFTTTHHLKRHKLLHVRDGRKCGKCGVLFCRRHNHVAFQAAVEYEQDSSSADEPQDEDGSLTSDPERSRTDVVDEDDRKTTTVFTPSPTTTTTAALPQRPKPGPLSKTRSIRHPGTVSLLPKPSSVLWSRPPPPPDPRISINPVAPSPLMPLNPPVRPELPSSLKIFSPHYLTSTLFHVRRNYEYILSKPKKVVVKEEPAERPLRVTDKRRVEKVRNEKVAYDLEIVV</sequence>
<dbReference type="InterPro" id="IPR013087">
    <property type="entry name" value="Znf_C2H2_type"/>
</dbReference>
<dbReference type="PROSITE" id="PS50950">
    <property type="entry name" value="ZF_THAP"/>
    <property type="match status" value="1"/>
</dbReference>
<feature type="compositionally biased region" description="Basic residues" evidence="10">
    <location>
        <begin position="97"/>
        <end position="113"/>
    </location>
</feature>
<feature type="domain" description="C2H2-type" evidence="11">
    <location>
        <begin position="260"/>
        <end position="287"/>
    </location>
</feature>
<keyword evidence="5" id="KW-0862">Zinc</keyword>
<dbReference type="InterPro" id="IPR006612">
    <property type="entry name" value="THAP_Znf"/>
</dbReference>
<evidence type="ECO:0000256" key="5">
    <source>
        <dbReference type="ARBA" id="ARBA00022833"/>
    </source>
</evidence>
<evidence type="ECO:0000313" key="14">
    <source>
        <dbReference type="Proteomes" id="UP000438429"/>
    </source>
</evidence>
<feature type="compositionally biased region" description="Low complexity" evidence="10">
    <location>
        <begin position="348"/>
        <end position="360"/>
    </location>
</feature>
<feature type="compositionally biased region" description="Polar residues" evidence="10">
    <location>
        <begin position="161"/>
        <end position="172"/>
    </location>
</feature>
<dbReference type="EMBL" id="VEVO01000010">
    <property type="protein sequence ID" value="KAF0035670.1"/>
    <property type="molecule type" value="Genomic_DNA"/>
</dbReference>
<evidence type="ECO:0000256" key="1">
    <source>
        <dbReference type="ARBA" id="ARBA00004123"/>
    </source>
</evidence>